<dbReference type="AlphaFoldDB" id="A0A7V2ZJF8"/>
<keyword evidence="1" id="KW-1133">Transmembrane helix</keyword>
<name>A0A7V2ZJF8_9BACT</name>
<organism evidence="2">
    <name type="scientific">Ignavibacterium album</name>
    <dbReference type="NCBI Taxonomy" id="591197"/>
    <lineage>
        <taxon>Bacteria</taxon>
        <taxon>Pseudomonadati</taxon>
        <taxon>Ignavibacteriota</taxon>
        <taxon>Ignavibacteria</taxon>
        <taxon>Ignavibacteriales</taxon>
        <taxon>Ignavibacteriaceae</taxon>
        <taxon>Ignavibacterium</taxon>
    </lineage>
</organism>
<feature type="transmembrane region" description="Helical" evidence="1">
    <location>
        <begin position="127"/>
        <end position="151"/>
    </location>
</feature>
<evidence type="ECO:0000256" key="1">
    <source>
        <dbReference type="SAM" id="Phobius"/>
    </source>
</evidence>
<accession>A0A7V2ZJF8</accession>
<evidence type="ECO:0000313" key="2">
    <source>
        <dbReference type="EMBL" id="HFI91087.1"/>
    </source>
</evidence>
<feature type="transmembrane region" description="Helical" evidence="1">
    <location>
        <begin position="6"/>
        <end position="25"/>
    </location>
</feature>
<keyword evidence="1" id="KW-0472">Membrane</keyword>
<protein>
    <submittedName>
        <fullName evidence="2">Uncharacterized protein</fullName>
    </submittedName>
</protein>
<dbReference type="EMBL" id="DSUJ01000008">
    <property type="protein sequence ID" value="HFI91087.1"/>
    <property type="molecule type" value="Genomic_DNA"/>
</dbReference>
<comment type="caution">
    <text evidence="2">The sequence shown here is derived from an EMBL/GenBank/DDBJ whole genome shotgun (WGS) entry which is preliminary data.</text>
</comment>
<proteinExistence type="predicted"/>
<keyword evidence="1" id="KW-0812">Transmembrane</keyword>
<reference evidence="2" key="1">
    <citation type="journal article" date="2020" name="mSystems">
        <title>Genome- and Community-Level Interaction Insights into Carbon Utilization and Element Cycling Functions of Hydrothermarchaeota in Hydrothermal Sediment.</title>
        <authorList>
            <person name="Zhou Z."/>
            <person name="Liu Y."/>
            <person name="Xu W."/>
            <person name="Pan J."/>
            <person name="Luo Z.H."/>
            <person name="Li M."/>
        </authorList>
    </citation>
    <scope>NUCLEOTIDE SEQUENCE [LARGE SCALE GENOMIC DNA]</scope>
    <source>
        <strain evidence="2">SpSt-479</strain>
    </source>
</reference>
<gene>
    <name evidence="2" type="ORF">ENS31_06070</name>
</gene>
<sequence length="177" mass="20818">MKNILVYFLVSVFLFNSSGYFLLYISSIHFVKKLVISQLSNDELNHEIILLSIGRKDIQNKKVTFQWVHSKEFRFNGKMYDIKKNLSDNDSLRFYCYYDDKENLLEELFNKFSKGEKESNKNRPNNFNFLTFIGLLFDSSSMLILFDGIYYSSILPFHFTSTIIDVLTPPPQDLLVS</sequence>